<dbReference type="InterPro" id="IPR036250">
    <property type="entry name" value="AcylCo_DH-like_C"/>
</dbReference>
<dbReference type="PATRIC" id="fig|1396.428.peg.4636"/>
<dbReference type="Proteomes" id="UP000035214">
    <property type="component" value="Unassembled WGS sequence"/>
</dbReference>
<dbReference type="InterPro" id="IPR046373">
    <property type="entry name" value="Acyl-CoA_Oxase/DH_mid-dom_sf"/>
</dbReference>
<protein>
    <submittedName>
        <fullName evidence="9">Butyryl-CoA dehydrogenase</fullName>
        <ecNumber evidence="9">1.3.8.1</ecNumber>
    </submittedName>
</protein>
<dbReference type="InterPro" id="IPR006091">
    <property type="entry name" value="Acyl-CoA_Oxase/DH_mid-dom"/>
</dbReference>
<sequence length="382" mass="42068">MSNAEEILGVVDEFAEKKLRPRASEFESNEELPYDVIQELSSYGVLGATIPKEYGGLSLDSLDYGRLTEIIGKACNSVRELLTVHVSLVGESIKRWGTEEQKRKWLPEMAKGNLLFSFALTEPEVGSDAKAVGTSYKQVNDHFILNGHKKWISFADIADCFLVFASSEGKVSAFIVERSMTGVSTNKMSKLLASNSSHIAEIHLQDVKVPAENLLGPIGGGWSYVVNTALDHGRYSISWAGVAIAQEALEAMVAYSRRRKQGNKYICEYEAIQTILAEASVNIKAARSLCQEAGKKRQDRHTDAVIETTIAKYFASKMAMKVATDAVQVFGGNGFSREYPVERLFREAKVLEIIEGTSQVLQPIIAQHALHTCSQKGGLLRI</sequence>
<comment type="cofactor">
    <cofactor evidence="1 5">
        <name>FAD</name>
        <dbReference type="ChEBI" id="CHEBI:57692"/>
    </cofactor>
</comment>
<dbReference type="Gene3D" id="1.10.540.10">
    <property type="entry name" value="Acyl-CoA dehydrogenase/oxidase, N-terminal domain"/>
    <property type="match status" value="1"/>
</dbReference>
<dbReference type="InterPro" id="IPR013786">
    <property type="entry name" value="AcylCoA_DH/ox_N"/>
</dbReference>
<dbReference type="PROSITE" id="PS00073">
    <property type="entry name" value="ACYL_COA_DH_2"/>
    <property type="match status" value="1"/>
</dbReference>
<gene>
    <name evidence="9" type="ORF">B4077_3536</name>
</gene>
<feature type="domain" description="Acyl-CoA dehydrogenase/oxidase N-terminal" evidence="8">
    <location>
        <begin position="5"/>
        <end position="112"/>
    </location>
</feature>
<evidence type="ECO:0000313" key="10">
    <source>
        <dbReference type="Proteomes" id="UP000035214"/>
    </source>
</evidence>
<name>A0A0G8EYZ3_BACCE</name>
<keyword evidence="3 5" id="KW-0285">Flavoprotein</keyword>
<dbReference type="EC" id="1.3.8.1" evidence="9"/>
<dbReference type="Pfam" id="PF00441">
    <property type="entry name" value="Acyl-CoA_dh_1"/>
    <property type="match status" value="1"/>
</dbReference>
<evidence type="ECO:0000259" key="7">
    <source>
        <dbReference type="Pfam" id="PF02770"/>
    </source>
</evidence>
<dbReference type="InterPro" id="IPR006089">
    <property type="entry name" value="Acyl-CoA_DH_CS"/>
</dbReference>
<proteinExistence type="inferred from homology"/>
<keyword evidence="4 5" id="KW-0274">FAD</keyword>
<organism evidence="9 10">
    <name type="scientific">Bacillus cereus</name>
    <dbReference type="NCBI Taxonomy" id="1396"/>
    <lineage>
        <taxon>Bacteria</taxon>
        <taxon>Bacillati</taxon>
        <taxon>Bacillota</taxon>
        <taxon>Bacilli</taxon>
        <taxon>Bacillales</taxon>
        <taxon>Bacillaceae</taxon>
        <taxon>Bacillus</taxon>
        <taxon>Bacillus cereus group</taxon>
    </lineage>
</organism>
<evidence type="ECO:0000256" key="4">
    <source>
        <dbReference type="ARBA" id="ARBA00022827"/>
    </source>
</evidence>
<evidence type="ECO:0000256" key="5">
    <source>
        <dbReference type="RuleBase" id="RU362125"/>
    </source>
</evidence>
<dbReference type="SUPFAM" id="SSF56645">
    <property type="entry name" value="Acyl-CoA dehydrogenase NM domain-like"/>
    <property type="match status" value="1"/>
</dbReference>
<dbReference type="SUPFAM" id="SSF47203">
    <property type="entry name" value="Acyl-CoA dehydrogenase C-terminal domain-like"/>
    <property type="match status" value="1"/>
</dbReference>
<dbReference type="RefSeq" id="WP_046955345.1">
    <property type="nucleotide sequence ID" value="NZ_LCYI01000022.1"/>
</dbReference>
<feature type="domain" description="Acyl-CoA oxidase/dehydrogenase middle" evidence="7">
    <location>
        <begin position="117"/>
        <end position="207"/>
    </location>
</feature>
<dbReference type="PANTHER" id="PTHR43884">
    <property type="entry name" value="ACYL-COA DEHYDROGENASE"/>
    <property type="match status" value="1"/>
</dbReference>
<evidence type="ECO:0000256" key="2">
    <source>
        <dbReference type="ARBA" id="ARBA00009347"/>
    </source>
</evidence>
<comment type="similarity">
    <text evidence="2 5">Belongs to the acyl-CoA dehydrogenase family.</text>
</comment>
<accession>A0A0G8EYZ3</accession>
<evidence type="ECO:0000256" key="1">
    <source>
        <dbReference type="ARBA" id="ARBA00001974"/>
    </source>
</evidence>
<reference evidence="9 10" key="1">
    <citation type="submission" date="2015-04" db="EMBL/GenBank/DDBJ databases">
        <title>Draft Genome Sequences of Eight Spore-Forming Food Isolates of Bacillus cereus Genome sequencing.</title>
        <authorList>
            <person name="Krawcyk A.O."/>
            <person name="de Jong A."/>
            <person name="Eijlander R.T."/>
            <person name="Berendsen E.M."/>
            <person name="Holsappel S."/>
            <person name="Wells-Bennik M."/>
            <person name="Kuipers O.P."/>
        </authorList>
    </citation>
    <scope>NUCLEOTIDE SEQUENCE [LARGE SCALE GENOMIC DNA]</scope>
    <source>
        <strain evidence="9 10">B4077</strain>
    </source>
</reference>
<dbReference type="EMBL" id="LCYI01000022">
    <property type="protein sequence ID" value="KLA29476.1"/>
    <property type="molecule type" value="Genomic_DNA"/>
</dbReference>
<dbReference type="InterPro" id="IPR037069">
    <property type="entry name" value="AcylCoA_DH/ox_N_sf"/>
</dbReference>
<keyword evidence="5 9" id="KW-0560">Oxidoreductase</keyword>
<dbReference type="GO" id="GO:0050660">
    <property type="term" value="F:flavin adenine dinucleotide binding"/>
    <property type="evidence" value="ECO:0007669"/>
    <property type="project" value="InterPro"/>
</dbReference>
<feature type="domain" description="Acyl-CoA dehydrogenase/oxidase C-terminal" evidence="6">
    <location>
        <begin position="219"/>
        <end position="369"/>
    </location>
</feature>
<dbReference type="PANTHER" id="PTHR43884:SF12">
    <property type="entry name" value="ISOVALERYL-COA DEHYDROGENASE, MITOCHONDRIAL-RELATED"/>
    <property type="match status" value="1"/>
</dbReference>
<evidence type="ECO:0000259" key="8">
    <source>
        <dbReference type="Pfam" id="PF02771"/>
    </source>
</evidence>
<dbReference type="Gene3D" id="2.40.110.10">
    <property type="entry name" value="Butyryl-CoA Dehydrogenase, subunit A, domain 2"/>
    <property type="match status" value="1"/>
</dbReference>
<dbReference type="FunFam" id="1.20.140.10:FF:000004">
    <property type="entry name" value="Acyl-CoA dehydrogenase FadE25"/>
    <property type="match status" value="1"/>
</dbReference>
<evidence type="ECO:0000256" key="3">
    <source>
        <dbReference type="ARBA" id="ARBA00022630"/>
    </source>
</evidence>
<dbReference type="InterPro" id="IPR009075">
    <property type="entry name" value="AcylCo_DH/oxidase_C"/>
</dbReference>
<dbReference type="Gene3D" id="1.20.140.10">
    <property type="entry name" value="Butyryl-CoA Dehydrogenase, subunit A, domain 3"/>
    <property type="match status" value="1"/>
</dbReference>
<evidence type="ECO:0000313" key="9">
    <source>
        <dbReference type="EMBL" id="KLA29476.1"/>
    </source>
</evidence>
<dbReference type="InterPro" id="IPR009100">
    <property type="entry name" value="AcylCoA_DH/oxidase_NM_dom_sf"/>
</dbReference>
<dbReference type="Pfam" id="PF02770">
    <property type="entry name" value="Acyl-CoA_dh_M"/>
    <property type="match status" value="1"/>
</dbReference>
<dbReference type="GO" id="GO:0016937">
    <property type="term" value="F:short-chain fatty acyl-CoA dehydrogenase activity"/>
    <property type="evidence" value="ECO:0007669"/>
    <property type="project" value="UniProtKB-EC"/>
</dbReference>
<dbReference type="Pfam" id="PF02771">
    <property type="entry name" value="Acyl-CoA_dh_N"/>
    <property type="match status" value="1"/>
</dbReference>
<comment type="caution">
    <text evidence="9">The sequence shown here is derived from an EMBL/GenBank/DDBJ whole genome shotgun (WGS) entry which is preliminary data.</text>
</comment>
<dbReference type="AlphaFoldDB" id="A0A0G8EYZ3"/>
<dbReference type="PIRSF" id="PIRSF016578">
    <property type="entry name" value="HsaA"/>
    <property type="match status" value="1"/>
</dbReference>
<evidence type="ECO:0000259" key="6">
    <source>
        <dbReference type="Pfam" id="PF00441"/>
    </source>
</evidence>